<reference evidence="1 2" key="1">
    <citation type="submission" date="2015-04" db="EMBL/GenBank/DDBJ databases">
        <authorList>
            <person name="Syromyatnikov M.Y."/>
            <person name="Popov V.N."/>
        </authorList>
    </citation>
    <scope>NUCLEOTIDE SEQUENCE [LARGE SCALE GENOMIC DNA]</scope>
</reference>
<proteinExistence type="predicted"/>
<dbReference type="Proteomes" id="UP000183832">
    <property type="component" value="Unassembled WGS sequence"/>
</dbReference>
<gene>
    <name evidence="1" type="ORF">CLUMA_CG010254</name>
</gene>
<name>A0A1J1I8I1_9DIPT</name>
<sequence>MSRKKHFVVNIPTLAIRHKRPFAVISFDHEVNVTSFIDAEEKVELRHQECFQSHQNAFLASKNIKCLKL</sequence>
<accession>A0A1J1I8I1</accession>
<protein>
    <submittedName>
        <fullName evidence="1">CLUMA_CG010254, isoform A</fullName>
    </submittedName>
</protein>
<evidence type="ECO:0000313" key="1">
    <source>
        <dbReference type="EMBL" id="CRK96599.1"/>
    </source>
</evidence>
<organism evidence="1 2">
    <name type="scientific">Clunio marinus</name>
    <dbReference type="NCBI Taxonomy" id="568069"/>
    <lineage>
        <taxon>Eukaryota</taxon>
        <taxon>Metazoa</taxon>
        <taxon>Ecdysozoa</taxon>
        <taxon>Arthropoda</taxon>
        <taxon>Hexapoda</taxon>
        <taxon>Insecta</taxon>
        <taxon>Pterygota</taxon>
        <taxon>Neoptera</taxon>
        <taxon>Endopterygota</taxon>
        <taxon>Diptera</taxon>
        <taxon>Nematocera</taxon>
        <taxon>Chironomoidea</taxon>
        <taxon>Chironomidae</taxon>
        <taxon>Clunio</taxon>
    </lineage>
</organism>
<keyword evidence="2" id="KW-1185">Reference proteome</keyword>
<evidence type="ECO:0000313" key="2">
    <source>
        <dbReference type="Proteomes" id="UP000183832"/>
    </source>
</evidence>
<dbReference type="AlphaFoldDB" id="A0A1J1I8I1"/>
<dbReference type="EMBL" id="CVRI01000044">
    <property type="protein sequence ID" value="CRK96599.1"/>
    <property type="molecule type" value="Genomic_DNA"/>
</dbReference>